<comment type="caution">
    <text evidence="16">The sequence shown here is derived from an EMBL/GenBank/DDBJ whole genome shotgun (WGS) entry which is preliminary data.</text>
</comment>
<evidence type="ECO:0000259" key="15">
    <source>
        <dbReference type="Pfam" id="PF12637"/>
    </source>
</evidence>
<dbReference type="PANTHER" id="PTHR43371:SF1">
    <property type="entry name" value="RIBONUCLEOSIDE-DIPHOSPHATE REDUCTASE"/>
    <property type="match status" value="1"/>
</dbReference>
<keyword evidence="5" id="KW-0846">Cobalamin</keyword>
<evidence type="ECO:0000256" key="3">
    <source>
        <dbReference type="ARBA" id="ARBA00012274"/>
    </source>
</evidence>
<dbReference type="Pfam" id="PF12637">
    <property type="entry name" value="TSCPD"/>
    <property type="match status" value="1"/>
</dbReference>
<dbReference type="InterPro" id="IPR024434">
    <property type="entry name" value="TSCPD_dom"/>
</dbReference>
<keyword evidence="14" id="KW-0812">Transmembrane</keyword>
<feature type="region of interest" description="Disordered" evidence="13">
    <location>
        <begin position="718"/>
        <end position="737"/>
    </location>
</feature>
<dbReference type="InterPro" id="IPR050862">
    <property type="entry name" value="RdRp_reductase_class-2"/>
</dbReference>
<dbReference type="EC" id="1.17.4.1" evidence="3"/>
<evidence type="ECO:0000256" key="10">
    <source>
        <dbReference type="ARBA" id="ARBA00025437"/>
    </source>
</evidence>
<evidence type="ECO:0000256" key="13">
    <source>
        <dbReference type="SAM" id="MobiDB-lite"/>
    </source>
</evidence>
<evidence type="ECO:0000256" key="1">
    <source>
        <dbReference type="ARBA" id="ARBA00001922"/>
    </source>
</evidence>
<keyword evidence="8" id="KW-0560">Oxidoreductase</keyword>
<feature type="compositionally biased region" description="Acidic residues" evidence="13">
    <location>
        <begin position="776"/>
        <end position="785"/>
    </location>
</feature>
<evidence type="ECO:0000256" key="8">
    <source>
        <dbReference type="ARBA" id="ARBA00023002"/>
    </source>
</evidence>
<reference evidence="17" key="1">
    <citation type="journal article" date="2019" name="Int. J. Syst. Evol. Microbiol.">
        <title>The Global Catalogue of Microorganisms (GCM) 10K type strain sequencing project: providing services to taxonomists for standard genome sequencing and annotation.</title>
        <authorList>
            <consortium name="The Broad Institute Genomics Platform"/>
            <consortium name="The Broad Institute Genome Sequencing Center for Infectious Disease"/>
            <person name="Wu L."/>
            <person name="Ma J."/>
        </authorList>
    </citation>
    <scope>NUCLEOTIDE SEQUENCE [LARGE SCALE GENOMIC DNA]</scope>
    <source>
        <strain evidence="17">CCUG 51308</strain>
    </source>
</reference>
<evidence type="ECO:0000256" key="7">
    <source>
        <dbReference type="ARBA" id="ARBA00022741"/>
    </source>
</evidence>
<dbReference type="Proteomes" id="UP001596492">
    <property type="component" value="Unassembled WGS sequence"/>
</dbReference>
<keyword evidence="6" id="KW-0237">DNA synthesis</keyword>
<protein>
    <recommendedName>
        <fullName evidence="4">Vitamin B12-dependent ribonucleotide reductase</fullName>
        <ecNumber evidence="3">1.17.4.1</ecNumber>
    </recommendedName>
    <alternativeName>
        <fullName evidence="11">Ribonucleoside-diphosphate reductase NrdJ</fullName>
    </alternativeName>
</protein>
<sequence length="838" mass="89342">MAQRRTKQPTQLLASLMSAGEIWLETDRSTSLNSAEATDYLNGLATLDTSASVKSSITKALSKGRISPLIPLGAAIGSVSPAPISSGGAEMAIAEAATIAAARAATAQGFTSLSDALESLTIDTDDEGLPTEDALTDAIRCGADADLIEIALSTPGGPRAAATALRKQAAGARDTGTVHLGLTDWRDASAEKLADASNRLAGLRIGLQVNHLSKSAPTAKSPALILNLGAYFDDKTFAEETLRSDLVDIKSAFAGVFVVVAGLAATIMSEGLAYDSPQGRNRAKELTSILAEYQGSSTKEKTDIQFAFLRPSPQAVAWLNLESLGVDPVISLISSADEDETRFSHCAGLALNCAATESQRQDVALRVLGARSLDQIDGLERNRLAERGLSEEALDRVEQAIRDGLPLRSAFSRWVVGDDTIRKRLSLAPEAFETDGEALLSAIGISAREIEEGRAAVQGRRRAVSDPNSELAQVFYLGHHAKAGACIRFALSVREALNVPILLTVPTSEAQPPTRQDLQLCFSAAIENNLSLRIDPSKPQINETILERLAEAERRAHTPPTFVQAQTIAPAEQKQHVPSHIQAPNTHPNSDKYAGRHRLPDRRKGYIQKSTVGGHKVYIHTGEFENGELGEIFIDMHKEGAAFRSLMNNFAIAISIGLQYGVPLEEFVDAFVFTRFEPAGEVTGNDSIKSATSILDYIFRELAVSYLERDDLAEMDGLSSDGLGKGAGDSTREAPSPQDAVQMISKGFSRGVIPDNIVFLDSASMRPKAKPANETQDFEDEESDANDTSPPAAPTLATGEDDHPDYLGDACPNCGHFTLVEDDGVAICDACGATVQTA</sequence>
<name>A0ABW2IJ04_9PROT</name>
<dbReference type="EMBL" id="JBHTBR010000002">
    <property type="protein sequence ID" value="MFC7290780.1"/>
    <property type="molecule type" value="Genomic_DNA"/>
</dbReference>
<keyword evidence="14" id="KW-0472">Membrane</keyword>
<evidence type="ECO:0000256" key="9">
    <source>
        <dbReference type="ARBA" id="ARBA00023285"/>
    </source>
</evidence>
<dbReference type="PANTHER" id="PTHR43371">
    <property type="entry name" value="VITAMIN B12-DEPENDENT RIBONUCLEOTIDE REDUCTASE"/>
    <property type="match status" value="1"/>
</dbReference>
<feature type="region of interest" description="Disordered" evidence="13">
    <location>
        <begin position="764"/>
        <end position="804"/>
    </location>
</feature>
<feature type="transmembrane region" description="Helical" evidence="14">
    <location>
        <begin position="252"/>
        <end position="274"/>
    </location>
</feature>
<keyword evidence="17" id="KW-1185">Reference proteome</keyword>
<evidence type="ECO:0000256" key="12">
    <source>
        <dbReference type="ARBA" id="ARBA00047754"/>
    </source>
</evidence>
<evidence type="ECO:0000256" key="2">
    <source>
        <dbReference type="ARBA" id="ARBA00007405"/>
    </source>
</evidence>
<evidence type="ECO:0000256" key="14">
    <source>
        <dbReference type="SAM" id="Phobius"/>
    </source>
</evidence>
<comment type="cofactor">
    <cofactor evidence="1">
        <name>adenosylcob(III)alamin</name>
        <dbReference type="ChEBI" id="CHEBI:18408"/>
    </cofactor>
</comment>
<proteinExistence type="inferred from homology"/>
<keyword evidence="14" id="KW-1133">Transmembrane helix</keyword>
<comment type="function">
    <text evidence="10">Catalyzes the reduction of ribonucleotides to deoxyribonucleotides. May function to provide a pool of deoxyribonucleotide precursors for DNA repair during oxygen limitation and/or for immediate growth after restoration of oxygen.</text>
</comment>
<gene>
    <name evidence="16" type="ORF">ACFQS8_04070</name>
</gene>
<accession>A0ABW2IJ04</accession>
<keyword evidence="9" id="KW-0170">Cobalt</keyword>
<comment type="catalytic activity">
    <reaction evidence="12">
        <text>a 2'-deoxyribonucleoside 5'-diphosphate + [thioredoxin]-disulfide + H2O = a ribonucleoside 5'-diphosphate + [thioredoxin]-dithiol</text>
        <dbReference type="Rhea" id="RHEA:23252"/>
        <dbReference type="Rhea" id="RHEA-COMP:10698"/>
        <dbReference type="Rhea" id="RHEA-COMP:10700"/>
        <dbReference type="ChEBI" id="CHEBI:15377"/>
        <dbReference type="ChEBI" id="CHEBI:29950"/>
        <dbReference type="ChEBI" id="CHEBI:50058"/>
        <dbReference type="ChEBI" id="CHEBI:57930"/>
        <dbReference type="ChEBI" id="CHEBI:73316"/>
        <dbReference type="EC" id="1.17.4.1"/>
    </reaction>
</comment>
<evidence type="ECO:0000256" key="11">
    <source>
        <dbReference type="ARBA" id="ARBA00033050"/>
    </source>
</evidence>
<keyword evidence="7" id="KW-0547">Nucleotide-binding</keyword>
<dbReference type="RefSeq" id="WP_382165964.1">
    <property type="nucleotide sequence ID" value="NZ_JBHTBR010000002.1"/>
</dbReference>
<feature type="domain" description="TSCPD" evidence="15">
    <location>
        <begin position="599"/>
        <end position="703"/>
    </location>
</feature>
<evidence type="ECO:0000313" key="17">
    <source>
        <dbReference type="Proteomes" id="UP001596492"/>
    </source>
</evidence>
<comment type="similarity">
    <text evidence="2">Belongs to the ribonucleoside diphosphate reductase class-2 family.</text>
</comment>
<evidence type="ECO:0000313" key="16">
    <source>
        <dbReference type="EMBL" id="MFC7290780.1"/>
    </source>
</evidence>
<evidence type="ECO:0000256" key="6">
    <source>
        <dbReference type="ARBA" id="ARBA00022634"/>
    </source>
</evidence>
<evidence type="ECO:0000256" key="4">
    <source>
        <dbReference type="ARBA" id="ARBA00014409"/>
    </source>
</evidence>
<organism evidence="16 17">
    <name type="scientific">Hirschia litorea</name>
    <dbReference type="NCBI Taxonomy" id="1199156"/>
    <lineage>
        <taxon>Bacteria</taxon>
        <taxon>Pseudomonadati</taxon>
        <taxon>Pseudomonadota</taxon>
        <taxon>Alphaproteobacteria</taxon>
        <taxon>Hyphomonadales</taxon>
        <taxon>Hyphomonadaceae</taxon>
        <taxon>Hirschia</taxon>
    </lineage>
</organism>
<evidence type="ECO:0000256" key="5">
    <source>
        <dbReference type="ARBA" id="ARBA00022628"/>
    </source>
</evidence>